<dbReference type="EMBL" id="PEBK01000001">
    <property type="protein sequence ID" value="PJM76217.1"/>
    <property type="molecule type" value="Genomic_DNA"/>
</dbReference>
<keyword evidence="2" id="KW-0812">Transmembrane</keyword>
<keyword evidence="4" id="KW-1185">Reference proteome</keyword>
<protein>
    <submittedName>
        <fullName evidence="3">Uncharacterized protein</fullName>
    </submittedName>
</protein>
<dbReference type="Proteomes" id="UP000231451">
    <property type="component" value="Unassembled WGS sequence"/>
</dbReference>
<feature type="transmembrane region" description="Helical" evidence="2">
    <location>
        <begin position="51"/>
        <end position="75"/>
    </location>
</feature>
<organism evidence="3 4">
    <name type="scientific">Bifidobacterium simiarum</name>
    <dbReference type="NCBI Taxonomy" id="2045441"/>
    <lineage>
        <taxon>Bacteria</taxon>
        <taxon>Bacillati</taxon>
        <taxon>Actinomycetota</taxon>
        <taxon>Actinomycetes</taxon>
        <taxon>Bifidobacteriales</taxon>
        <taxon>Bifidobacteriaceae</taxon>
        <taxon>Bifidobacterium</taxon>
    </lineage>
</organism>
<proteinExistence type="predicted"/>
<dbReference type="RefSeq" id="WP_100512084.1">
    <property type="nucleotide sequence ID" value="NZ_PEBK01000001.1"/>
</dbReference>
<name>A0A2M9HHE0_9BIFI</name>
<evidence type="ECO:0000313" key="3">
    <source>
        <dbReference type="EMBL" id="PJM76217.1"/>
    </source>
</evidence>
<feature type="region of interest" description="Disordered" evidence="1">
    <location>
        <begin position="1"/>
        <end position="27"/>
    </location>
</feature>
<sequence length="89" mass="9798">MNADYGNADYGNTDDKRMNETDGTERVAPEIVDGKPACACPWKELRNRDGLVPTIASTAIMVGVIAVSCYGQYLLTKWACKAAIRETRR</sequence>
<keyword evidence="2" id="KW-0472">Membrane</keyword>
<accession>A0A2M9HHE0</accession>
<gene>
    <name evidence="3" type="ORF">CSQ87_01515</name>
</gene>
<dbReference type="OrthoDB" id="3238949at2"/>
<evidence type="ECO:0000313" key="4">
    <source>
        <dbReference type="Proteomes" id="UP000231451"/>
    </source>
</evidence>
<feature type="compositionally biased region" description="Basic and acidic residues" evidence="1">
    <location>
        <begin position="13"/>
        <end position="27"/>
    </location>
</feature>
<evidence type="ECO:0000256" key="1">
    <source>
        <dbReference type="SAM" id="MobiDB-lite"/>
    </source>
</evidence>
<comment type="caution">
    <text evidence="3">The sequence shown here is derived from an EMBL/GenBank/DDBJ whole genome shotgun (WGS) entry which is preliminary data.</text>
</comment>
<dbReference type="AlphaFoldDB" id="A0A2M9HHE0"/>
<reference evidence="3 4" key="1">
    <citation type="submission" date="2017-10" db="EMBL/GenBank/DDBJ databases">
        <title>Draft genome sequences of strains TRE 1, TRE 9, TRE H and TRI 7, isolated from tamarins, belonging to four potential novel Bifidobacterium species.</title>
        <authorList>
            <person name="Mattarelli P."/>
            <person name="Modesto M."/>
            <person name="Puglisi E."/>
            <person name="Morelli L."/>
            <person name="Spezio C."/>
            <person name="Bonetti A."/>
            <person name="Sandri C."/>
        </authorList>
    </citation>
    <scope>NUCLEOTIDE SEQUENCE [LARGE SCALE GENOMIC DNA]</scope>
    <source>
        <strain evidence="4">TRI7</strain>
    </source>
</reference>
<evidence type="ECO:0000256" key="2">
    <source>
        <dbReference type="SAM" id="Phobius"/>
    </source>
</evidence>
<keyword evidence="2" id="KW-1133">Transmembrane helix</keyword>